<dbReference type="EMBL" id="CADCUB010000101">
    <property type="protein sequence ID" value="CAA9334236.1"/>
    <property type="molecule type" value="Genomic_DNA"/>
</dbReference>
<evidence type="ECO:0000313" key="5">
    <source>
        <dbReference type="EMBL" id="CAA9334236.1"/>
    </source>
</evidence>
<accession>A0A6J4LP43</accession>
<evidence type="ECO:0008006" key="6">
    <source>
        <dbReference type="Google" id="ProtNLM"/>
    </source>
</evidence>
<keyword evidence="3" id="KW-0238">DNA-binding</keyword>
<dbReference type="GO" id="GO:0045892">
    <property type="term" value="P:negative regulation of DNA-templated transcription"/>
    <property type="evidence" value="ECO:0007669"/>
    <property type="project" value="InterPro"/>
</dbReference>
<dbReference type="InterPro" id="IPR036390">
    <property type="entry name" value="WH_DNA-bd_sf"/>
</dbReference>
<name>A0A6J4LP43_9ACTN</name>
<evidence type="ECO:0000256" key="3">
    <source>
        <dbReference type="ARBA" id="ARBA00023125"/>
    </source>
</evidence>
<keyword evidence="4" id="KW-0804">Transcription</keyword>
<dbReference type="AlphaFoldDB" id="A0A6J4LP43"/>
<comment type="similarity">
    <text evidence="1">Belongs to the BlaI transcriptional regulatory family.</text>
</comment>
<protein>
    <recommendedName>
        <fullName evidence="6">Transcriptional regulator, MecI family</fullName>
    </recommendedName>
</protein>
<sequence length="116" mass="12977">MTRLGDLERAAMEVVWEVGPATARQVADRLADRGLAYTTWLTVLTRLEKKALLRKDTSGRAHVYSAVASREDHIAVLMQQALSQAGDREAALQHFARSMSPHEAEALRRALEEHSR</sequence>
<dbReference type="SUPFAM" id="SSF46785">
    <property type="entry name" value="Winged helix' DNA-binding domain"/>
    <property type="match status" value="1"/>
</dbReference>
<keyword evidence="2" id="KW-0805">Transcription regulation</keyword>
<reference evidence="5" key="1">
    <citation type="submission" date="2020-02" db="EMBL/GenBank/DDBJ databases">
        <authorList>
            <person name="Meier V. D."/>
        </authorList>
    </citation>
    <scope>NUCLEOTIDE SEQUENCE</scope>
    <source>
        <strain evidence="5">AVDCRST_MAG07</strain>
    </source>
</reference>
<dbReference type="InterPro" id="IPR036388">
    <property type="entry name" value="WH-like_DNA-bd_sf"/>
</dbReference>
<evidence type="ECO:0000256" key="2">
    <source>
        <dbReference type="ARBA" id="ARBA00023015"/>
    </source>
</evidence>
<evidence type="ECO:0000256" key="4">
    <source>
        <dbReference type="ARBA" id="ARBA00023163"/>
    </source>
</evidence>
<gene>
    <name evidence="5" type="ORF">AVDCRST_MAG07-1948</name>
</gene>
<dbReference type="PIRSF" id="PIRSF019455">
    <property type="entry name" value="CopR_AtkY"/>
    <property type="match status" value="1"/>
</dbReference>
<proteinExistence type="inferred from homology"/>
<dbReference type="Pfam" id="PF03965">
    <property type="entry name" value="Penicillinase_R"/>
    <property type="match status" value="1"/>
</dbReference>
<dbReference type="GO" id="GO:0003677">
    <property type="term" value="F:DNA binding"/>
    <property type="evidence" value="ECO:0007669"/>
    <property type="project" value="UniProtKB-KW"/>
</dbReference>
<dbReference type="InterPro" id="IPR005650">
    <property type="entry name" value="BlaI_family"/>
</dbReference>
<dbReference type="Gene3D" id="6.10.140.850">
    <property type="match status" value="1"/>
</dbReference>
<evidence type="ECO:0000256" key="1">
    <source>
        <dbReference type="ARBA" id="ARBA00011046"/>
    </source>
</evidence>
<organism evidence="5">
    <name type="scientific">uncultured Frankineae bacterium</name>
    <dbReference type="NCBI Taxonomy" id="437475"/>
    <lineage>
        <taxon>Bacteria</taxon>
        <taxon>Bacillati</taxon>
        <taxon>Actinomycetota</taxon>
        <taxon>Actinomycetes</taxon>
        <taxon>Frankiales</taxon>
        <taxon>environmental samples</taxon>
    </lineage>
</organism>
<dbReference type="Gene3D" id="1.10.10.10">
    <property type="entry name" value="Winged helix-like DNA-binding domain superfamily/Winged helix DNA-binding domain"/>
    <property type="match status" value="1"/>
</dbReference>